<dbReference type="Gene3D" id="3.10.180.10">
    <property type="entry name" value="2,3-Dihydroxybiphenyl 1,2-Dioxygenase, domain 1"/>
    <property type="match status" value="1"/>
</dbReference>
<sequence>MQLTPFHLAIQVRDIAEARDFYGRKMGFAEGRSSDQWVDWNFFGHQLVTHLNPAIGRDGQVPAIANRVDGHGVPVPHFGVVLPFDEWQAFAERARGFVEEFVIEPYIRFAGQPGEQGTMFFMDPSGNALEFKGFRDIEGELFAT</sequence>
<dbReference type="SUPFAM" id="SSF54593">
    <property type="entry name" value="Glyoxalase/Bleomycin resistance protein/Dihydroxybiphenyl dioxygenase"/>
    <property type="match status" value="1"/>
</dbReference>
<dbReference type="Proteomes" id="UP000199305">
    <property type="component" value="Unassembled WGS sequence"/>
</dbReference>
<dbReference type="CDD" id="cd08357">
    <property type="entry name" value="VOC_like"/>
    <property type="match status" value="1"/>
</dbReference>
<accession>A0A1G9DF76</accession>
<dbReference type="InterPro" id="IPR037523">
    <property type="entry name" value="VOC_core"/>
</dbReference>
<dbReference type="EMBL" id="FNFH01000006">
    <property type="protein sequence ID" value="SDK62516.1"/>
    <property type="molecule type" value="Genomic_DNA"/>
</dbReference>
<dbReference type="Pfam" id="PF00903">
    <property type="entry name" value="Glyoxalase"/>
    <property type="match status" value="1"/>
</dbReference>
<dbReference type="RefSeq" id="WP_091515473.1">
    <property type="nucleotide sequence ID" value="NZ_FNFH01000006.1"/>
</dbReference>
<dbReference type="OrthoDB" id="793940at2"/>
<evidence type="ECO:0000313" key="2">
    <source>
        <dbReference type="EMBL" id="SDK62516.1"/>
    </source>
</evidence>
<feature type="domain" description="VOC" evidence="1">
    <location>
        <begin position="4"/>
        <end position="134"/>
    </location>
</feature>
<proteinExistence type="predicted"/>
<name>A0A1G9DF76_9GAMM</name>
<dbReference type="InterPro" id="IPR029068">
    <property type="entry name" value="Glyas_Bleomycin-R_OHBP_Dase"/>
</dbReference>
<evidence type="ECO:0000259" key="1">
    <source>
        <dbReference type="PROSITE" id="PS51819"/>
    </source>
</evidence>
<dbReference type="AlphaFoldDB" id="A0A1G9DF76"/>
<protein>
    <recommendedName>
        <fullName evidence="1">VOC domain-containing protein</fullName>
    </recommendedName>
</protein>
<evidence type="ECO:0000313" key="3">
    <source>
        <dbReference type="Proteomes" id="UP000199305"/>
    </source>
</evidence>
<gene>
    <name evidence="2" type="ORF">SAMN05216212_2777</name>
</gene>
<dbReference type="PANTHER" id="PTHR39434">
    <property type="match status" value="1"/>
</dbReference>
<organism evidence="2 3">
    <name type="scientific">Microbulbifer yueqingensis</name>
    <dbReference type="NCBI Taxonomy" id="658219"/>
    <lineage>
        <taxon>Bacteria</taxon>
        <taxon>Pseudomonadati</taxon>
        <taxon>Pseudomonadota</taxon>
        <taxon>Gammaproteobacteria</taxon>
        <taxon>Cellvibrionales</taxon>
        <taxon>Microbulbiferaceae</taxon>
        <taxon>Microbulbifer</taxon>
    </lineage>
</organism>
<reference evidence="3" key="1">
    <citation type="submission" date="2016-10" db="EMBL/GenBank/DDBJ databases">
        <authorList>
            <person name="Varghese N."/>
            <person name="Submissions S."/>
        </authorList>
    </citation>
    <scope>NUCLEOTIDE SEQUENCE [LARGE SCALE GENOMIC DNA]</scope>
    <source>
        <strain evidence="3">CGMCC 1.10658</strain>
    </source>
</reference>
<dbReference type="PANTHER" id="PTHR39434:SF1">
    <property type="entry name" value="VOC DOMAIN-CONTAINING PROTEIN"/>
    <property type="match status" value="1"/>
</dbReference>
<dbReference type="InterPro" id="IPR004360">
    <property type="entry name" value="Glyas_Fos-R_dOase_dom"/>
</dbReference>
<dbReference type="PROSITE" id="PS51819">
    <property type="entry name" value="VOC"/>
    <property type="match status" value="1"/>
</dbReference>
<keyword evidence="3" id="KW-1185">Reference proteome</keyword>